<dbReference type="Gene3D" id="2.60.40.4380">
    <property type="entry name" value="Translational regulator CsrA"/>
    <property type="match status" value="1"/>
</dbReference>
<dbReference type="Proteomes" id="UP000179334">
    <property type="component" value="Unassembled WGS sequence"/>
</dbReference>
<accession>A0A1F6T0C5</accession>
<dbReference type="GO" id="GO:0003723">
    <property type="term" value="F:RNA binding"/>
    <property type="evidence" value="ECO:0007669"/>
    <property type="project" value="InterPro"/>
</dbReference>
<dbReference type="InterPro" id="IPR003751">
    <property type="entry name" value="CsrA"/>
</dbReference>
<protein>
    <recommendedName>
        <fullName evidence="3">Carbon storage regulator</fullName>
    </recommendedName>
</protein>
<dbReference type="Pfam" id="PF02599">
    <property type="entry name" value="CsrA"/>
    <property type="match status" value="1"/>
</dbReference>
<dbReference type="InterPro" id="IPR036107">
    <property type="entry name" value="CsrA_sf"/>
</dbReference>
<dbReference type="GO" id="GO:0006109">
    <property type="term" value="P:regulation of carbohydrate metabolic process"/>
    <property type="evidence" value="ECO:0007669"/>
    <property type="project" value="InterPro"/>
</dbReference>
<sequence>MLILTRRSGQSIRLMPDPGLDPATPIGDLFRGGPIQIYVWYMDEDRLRLGIEAPAKIVVLRDELLAKKR</sequence>
<organism evidence="1 2">
    <name type="scientific">Candidatus Muproteobacteria bacterium RBG_16_64_10</name>
    <dbReference type="NCBI Taxonomy" id="1817757"/>
    <lineage>
        <taxon>Bacteria</taxon>
        <taxon>Pseudomonadati</taxon>
        <taxon>Pseudomonadota</taxon>
        <taxon>Candidatus Muproteobacteria</taxon>
    </lineage>
</organism>
<dbReference type="GO" id="GO:0006402">
    <property type="term" value="P:mRNA catabolic process"/>
    <property type="evidence" value="ECO:0007669"/>
    <property type="project" value="InterPro"/>
</dbReference>
<gene>
    <name evidence="1" type="ORF">A2V91_04665</name>
</gene>
<dbReference type="EMBL" id="MFSR01000065">
    <property type="protein sequence ID" value="OGI38628.1"/>
    <property type="molecule type" value="Genomic_DNA"/>
</dbReference>
<proteinExistence type="predicted"/>
<evidence type="ECO:0000313" key="1">
    <source>
        <dbReference type="EMBL" id="OGI38628.1"/>
    </source>
</evidence>
<evidence type="ECO:0008006" key="3">
    <source>
        <dbReference type="Google" id="ProtNLM"/>
    </source>
</evidence>
<comment type="caution">
    <text evidence="1">The sequence shown here is derived from an EMBL/GenBank/DDBJ whole genome shotgun (WGS) entry which is preliminary data.</text>
</comment>
<dbReference type="AlphaFoldDB" id="A0A1F6T0C5"/>
<dbReference type="SUPFAM" id="SSF117130">
    <property type="entry name" value="CsrA-like"/>
    <property type="match status" value="1"/>
</dbReference>
<name>A0A1F6T0C5_9PROT</name>
<reference evidence="1 2" key="1">
    <citation type="journal article" date="2016" name="Nat. Commun.">
        <title>Thousands of microbial genomes shed light on interconnected biogeochemical processes in an aquifer system.</title>
        <authorList>
            <person name="Anantharaman K."/>
            <person name="Brown C.T."/>
            <person name="Hug L.A."/>
            <person name="Sharon I."/>
            <person name="Castelle C.J."/>
            <person name="Probst A.J."/>
            <person name="Thomas B.C."/>
            <person name="Singh A."/>
            <person name="Wilkins M.J."/>
            <person name="Karaoz U."/>
            <person name="Brodie E.L."/>
            <person name="Williams K.H."/>
            <person name="Hubbard S.S."/>
            <person name="Banfield J.F."/>
        </authorList>
    </citation>
    <scope>NUCLEOTIDE SEQUENCE [LARGE SCALE GENOMIC DNA]</scope>
</reference>
<evidence type="ECO:0000313" key="2">
    <source>
        <dbReference type="Proteomes" id="UP000179334"/>
    </source>
</evidence>